<sequence length="136" mass="14545">MRHWVLSRRAGVAPRCCSASMAIRGWRAMVSCSAARPSGPGTLAIWRRIQSAMTAMSSSRAGSPGNRSSIASNVAACPGPCVNQNFGGSTTWLCHMPWAWRRYTAMVSGNMAMSPCTACRTCRYQSRGMTSAGMSS</sequence>
<dbReference type="AlphaFoldDB" id="A0A0U0QVA3"/>
<evidence type="ECO:0000313" key="2">
    <source>
        <dbReference type="Proteomes" id="UP000038802"/>
    </source>
</evidence>
<accession>A0A0U0QVA3</accession>
<evidence type="ECO:0000313" key="1">
    <source>
        <dbReference type="EMBL" id="COV47114.1"/>
    </source>
</evidence>
<name>A0A0U0QVA3_MYCTX</name>
<gene>
    <name evidence="1" type="ORF">ERS007703_01457</name>
</gene>
<reference evidence="2" key="1">
    <citation type="submission" date="2015-03" db="EMBL/GenBank/DDBJ databases">
        <authorList>
            <consortium name="Pathogen Informatics"/>
        </authorList>
    </citation>
    <scope>NUCLEOTIDE SEQUENCE [LARGE SCALE GENOMIC DNA]</scope>
    <source>
        <strain evidence="2">K00500041</strain>
    </source>
</reference>
<proteinExistence type="predicted"/>
<protein>
    <submittedName>
        <fullName evidence="1">Uncharacterized protein</fullName>
    </submittedName>
</protein>
<organism evidence="1 2">
    <name type="scientific">Mycobacterium tuberculosis</name>
    <dbReference type="NCBI Taxonomy" id="1773"/>
    <lineage>
        <taxon>Bacteria</taxon>
        <taxon>Bacillati</taxon>
        <taxon>Actinomycetota</taxon>
        <taxon>Actinomycetes</taxon>
        <taxon>Mycobacteriales</taxon>
        <taxon>Mycobacteriaceae</taxon>
        <taxon>Mycobacterium</taxon>
        <taxon>Mycobacterium tuberculosis complex</taxon>
    </lineage>
</organism>
<dbReference type="Proteomes" id="UP000038802">
    <property type="component" value="Unassembled WGS sequence"/>
</dbReference>
<dbReference type="EMBL" id="CSAE01000124">
    <property type="protein sequence ID" value="COV47114.1"/>
    <property type="molecule type" value="Genomic_DNA"/>
</dbReference>